<evidence type="ECO:0000256" key="1">
    <source>
        <dbReference type="SAM" id="MobiDB-lite"/>
    </source>
</evidence>
<dbReference type="AlphaFoldDB" id="A0A1I8IBK7"/>
<keyword evidence="2" id="KW-1185">Reference proteome</keyword>
<protein>
    <submittedName>
        <fullName evidence="3">Protein SMG8</fullName>
    </submittedName>
</protein>
<evidence type="ECO:0000313" key="3">
    <source>
        <dbReference type="WBParaSite" id="maker-uti_cns_0011447-snap-gene-0.8-mRNA-1"/>
    </source>
</evidence>
<proteinExistence type="predicted"/>
<dbReference type="Proteomes" id="UP000095280">
    <property type="component" value="Unplaced"/>
</dbReference>
<name>A0A1I8IBK7_9PLAT</name>
<feature type="region of interest" description="Disordered" evidence="1">
    <location>
        <begin position="46"/>
        <end position="76"/>
    </location>
</feature>
<evidence type="ECO:0000313" key="2">
    <source>
        <dbReference type="Proteomes" id="UP000095280"/>
    </source>
</evidence>
<dbReference type="WBParaSite" id="maker-uti_cns_0011447-snap-gene-0.8-mRNA-1">
    <property type="protein sequence ID" value="maker-uti_cns_0011447-snap-gene-0.8-mRNA-1"/>
    <property type="gene ID" value="maker-uti_cns_0011447-snap-gene-0.8"/>
</dbReference>
<reference evidence="3" key="1">
    <citation type="submission" date="2016-11" db="UniProtKB">
        <authorList>
            <consortium name="WormBaseParasite"/>
        </authorList>
    </citation>
    <scope>IDENTIFICATION</scope>
</reference>
<sequence>MRTEVDQQQLRLPHINGNGVGARAVTFPVQASWGGSKEQMALTLLPVPPGSGSGGGRASSSASANGKGGGAAPMASWALSPPKRASLYPEIYFVGPNVKKRQAMPGGPNNCGFDDEQGSYQHVAHDHIAYRYEVLKI</sequence>
<accession>A0A1I8IBK7</accession>
<organism evidence="2 3">
    <name type="scientific">Macrostomum lignano</name>
    <dbReference type="NCBI Taxonomy" id="282301"/>
    <lineage>
        <taxon>Eukaryota</taxon>
        <taxon>Metazoa</taxon>
        <taxon>Spiralia</taxon>
        <taxon>Lophotrochozoa</taxon>
        <taxon>Platyhelminthes</taxon>
        <taxon>Rhabditophora</taxon>
        <taxon>Macrostomorpha</taxon>
        <taxon>Macrostomida</taxon>
        <taxon>Macrostomidae</taxon>
        <taxon>Macrostomum</taxon>
    </lineage>
</organism>